<dbReference type="EMBL" id="UZAH01027258">
    <property type="protein sequence ID" value="VDO90099.1"/>
    <property type="molecule type" value="Genomic_DNA"/>
</dbReference>
<sequence length="69" mass="8208">MRYQNNHNNMMALKRHEKRAEFERRSVDDDFSNCFLSPVQCMLPSARRLRVKKPVTIASCLLVYDDLFT</sequence>
<organism evidence="2 3">
    <name type="scientific">Heligmosomoides polygyrus</name>
    <name type="common">Parasitic roundworm</name>
    <dbReference type="NCBI Taxonomy" id="6339"/>
    <lineage>
        <taxon>Eukaryota</taxon>
        <taxon>Metazoa</taxon>
        <taxon>Ecdysozoa</taxon>
        <taxon>Nematoda</taxon>
        <taxon>Chromadorea</taxon>
        <taxon>Rhabditida</taxon>
        <taxon>Rhabditina</taxon>
        <taxon>Rhabditomorpha</taxon>
        <taxon>Strongyloidea</taxon>
        <taxon>Heligmosomidae</taxon>
        <taxon>Heligmosomoides</taxon>
    </lineage>
</organism>
<dbReference type="AlphaFoldDB" id="A0A183FUI9"/>
<dbReference type="WBParaSite" id="HPBE_0001186001-mRNA-1">
    <property type="protein sequence ID" value="HPBE_0001186001-mRNA-1"/>
    <property type="gene ID" value="HPBE_0001186001"/>
</dbReference>
<protein>
    <submittedName>
        <fullName evidence="1 3">Uncharacterized protein</fullName>
    </submittedName>
</protein>
<accession>A0A3P7ZIH0</accession>
<reference evidence="3" key="2">
    <citation type="submission" date="2019-09" db="UniProtKB">
        <authorList>
            <consortium name="WormBaseParasite"/>
        </authorList>
    </citation>
    <scope>IDENTIFICATION</scope>
</reference>
<dbReference type="OrthoDB" id="5872682at2759"/>
<dbReference type="Proteomes" id="UP000050761">
    <property type="component" value="Unassembled WGS sequence"/>
</dbReference>
<evidence type="ECO:0000313" key="3">
    <source>
        <dbReference type="WBParaSite" id="HPBE_0001186001-mRNA-1"/>
    </source>
</evidence>
<proteinExistence type="predicted"/>
<evidence type="ECO:0000313" key="1">
    <source>
        <dbReference type="EMBL" id="VDO90099.1"/>
    </source>
</evidence>
<keyword evidence="2" id="KW-1185">Reference proteome</keyword>
<evidence type="ECO:0000313" key="2">
    <source>
        <dbReference type="Proteomes" id="UP000050761"/>
    </source>
</evidence>
<accession>A0A183FUI9</accession>
<reference evidence="1 2" key="1">
    <citation type="submission" date="2018-11" db="EMBL/GenBank/DDBJ databases">
        <authorList>
            <consortium name="Pathogen Informatics"/>
        </authorList>
    </citation>
    <scope>NUCLEOTIDE SEQUENCE [LARGE SCALE GENOMIC DNA]</scope>
</reference>
<gene>
    <name evidence="1" type="ORF">HPBE_LOCUS11862</name>
</gene>
<name>A0A183FUI9_HELPZ</name>